<evidence type="ECO:0000313" key="2">
    <source>
        <dbReference type="EMBL" id="AFC26492.1"/>
    </source>
</evidence>
<proteinExistence type="predicted"/>
<dbReference type="EMBL" id="CP002831">
    <property type="protein sequence ID" value="AFC26492.1"/>
    <property type="molecule type" value="Genomic_DNA"/>
</dbReference>
<dbReference type="RefSeq" id="WP_015694079.1">
    <property type="nucleotide sequence ID" value="NC_016940.1"/>
</dbReference>
<evidence type="ECO:0000313" key="3">
    <source>
        <dbReference type="Proteomes" id="UP000007519"/>
    </source>
</evidence>
<dbReference type="HOGENOM" id="CLU_168295_0_0_10"/>
<dbReference type="eggNOG" id="ENOG503303B">
    <property type="taxonomic scope" value="Bacteria"/>
</dbReference>
<dbReference type="Pfam" id="PF24819">
    <property type="entry name" value="DUF7710"/>
    <property type="match status" value="1"/>
</dbReference>
<dbReference type="InterPro" id="IPR056127">
    <property type="entry name" value="DUF7710"/>
</dbReference>
<evidence type="ECO:0000259" key="1">
    <source>
        <dbReference type="Pfam" id="PF24819"/>
    </source>
</evidence>
<dbReference type="KEGG" id="sgn:SGRA_3776"/>
<dbReference type="OrthoDB" id="72025at2"/>
<reference evidence="2 3" key="1">
    <citation type="journal article" date="2012" name="Stand. Genomic Sci.">
        <title>Complete genome sequencing and analysis of Saprospira grandis str. Lewin, a predatory marine bacterium.</title>
        <authorList>
            <person name="Saw J.H."/>
            <person name="Yuryev A."/>
            <person name="Kanbe M."/>
            <person name="Hou S."/>
            <person name="Young A.G."/>
            <person name="Aizawa S."/>
            <person name="Alam M."/>
        </authorList>
    </citation>
    <scope>NUCLEOTIDE SEQUENCE [LARGE SCALE GENOMIC DNA]</scope>
    <source>
        <strain evidence="2 3">Lewin</strain>
    </source>
</reference>
<gene>
    <name evidence="2" type="ordered locus">SGRA_3776</name>
</gene>
<keyword evidence="3" id="KW-1185">Reference proteome</keyword>
<protein>
    <recommendedName>
        <fullName evidence="1">DUF7710 domain-containing protein</fullName>
    </recommendedName>
</protein>
<accession>H6L8C8</accession>
<dbReference type="Proteomes" id="UP000007519">
    <property type="component" value="Chromosome"/>
</dbReference>
<dbReference type="STRING" id="984262.SGRA_3776"/>
<organism evidence="2 3">
    <name type="scientific">Saprospira grandis (strain Lewin)</name>
    <dbReference type="NCBI Taxonomy" id="984262"/>
    <lineage>
        <taxon>Bacteria</taxon>
        <taxon>Pseudomonadati</taxon>
        <taxon>Bacteroidota</taxon>
        <taxon>Saprospiria</taxon>
        <taxon>Saprospirales</taxon>
        <taxon>Saprospiraceae</taxon>
        <taxon>Saprospira</taxon>
    </lineage>
</organism>
<sequence>MSNYIYVFQGSGARLCTAVFSSMDKAEAWIKKYGLSGLLTKYPLNEGVYDWAIENHYFTPKNEQQKTPVFIQKFSSASLEHFHYELGERE</sequence>
<dbReference type="AlphaFoldDB" id="H6L8C8"/>
<name>H6L8C8_SAPGL</name>
<feature type="domain" description="DUF7710" evidence="1">
    <location>
        <begin position="5"/>
        <end position="89"/>
    </location>
</feature>